<keyword evidence="2" id="KW-1185">Reference proteome</keyword>
<evidence type="ECO:0000313" key="1">
    <source>
        <dbReference type="EMBL" id="WPU94771.1"/>
    </source>
</evidence>
<dbReference type="RefSeq" id="WP_321563886.1">
    <property type="nucleotide sequence ID" value="NZ_CP139558.1"/>
</dbReference>
<evidence type="ECO:0000313" key="2">
    <source>
        <dbReference type="Proteomes" id="UP001324380"/>
    </source>
</evidence>
<dbReference type="EMBL" id="CP139558">
    <property type="protein sequence ID" value="WPU94771.1"/>
    <property type="molecule type" value="Genomic_DNA"/>
</dbReference>
<reference evidence="1 2" key="1">
    <citation type="submission" date="2023-11" db="EMBL/GenBank/DDBJ databases">
        <title>Analysis of the Genomes of Mucilaginibacter gossypii cycad 4 and M. sabulilitoris SNA2: microbes with the potential for plant growth promotion.</title>
        <authorList>
            <person name="Hirsch A.M."/>
            <person name="Humm E."/>
            <person name="Rubbi M."/>
            <person name="Del Vecchio G."/>
            <person name="Ha S.M."/>
            <person name="Pellegrini M."/>
            <person name="Gunsalus R.P."/>
        </authorList>
    </citation>
    <scope>NUCLEOTIDE SEQUENCE [LARGE SCALE GENOMIC DNA]</scope>
    <source>
        <strain evidence="1 2">SNA2</strain>
    </source>
</reference>
<name>A0ABZ0TPR7_9SPHI</name>
<protein>
    <submittedName>
        <fullName evidence="1">Uncharacterized protein</fullName>
    </submittedName>
</protein>
<organism evidence="1 2">
    <name type="scientific">Mucilaginibacter sabulilitoris</name>
    <dbReference type="NCBI Taxonomy" id="1173583"/>
    <lineage>
        <taxon>Bacteria</taxon>
        <taxon>Pseudomonadati</taxon>
        <taxon>Bacteroidota</taxon>
        <taxon>Sphingobacteriia</taxon>
        <taxon>Sphingobacteriales</taxon>
        <taxon>Sphingobacteriaceae</taxon>
        <taxon>Mucilaginibacter</taxon>
    </lineage>
</organism>
<gene>
    <name evidence="1" type="ORF">SNE25_04455</name>
</gene>
<accession>A0ABZ0TPR7</accession>
<proteinExistence type="predicted"/>
<sequence length="134" mass="15115">MVKKHDLLASCNSALSMKGFKGLLVLFFFIALGFCPLRNTLIAVITHHPVKRSINRSAWPQRDGNIRCSGIDAGWLTSGKTSETVPAAGILSEINLKNRQSFYTLILVRNFVTSRQNTTYQKVPIYLRKRCFLI</sequence>
<dbReference type="Proteomes" id="UP001324380">
    <property type="component" value="Chromosome"/>
</dbReference>